<accession>A0A0C5VKL3</accession>
<name>A0A0C5VKL3_9GAMM</name>
<dbReference type="AlphaFoldDB" id="A0A0C5VKL3"/>
<evidence type="ECO:0000313" key="1">
    <source>
        <dbReference type="EMBL" id="AJQ94821.1"/>
    </source>
</evidence>
<evidence type="ECO:0000313" key="2">
    <source>
        <dbReference type="Proteomes" id="UP000032266"/>
    </source>
</evidence>
<dbReference type="STRING" id="1445510.YC6258_02783"/>
<protein>
    <submittedName>
        <fullName evidence="1">Uncharacterized protein</fullName>
    </submittedName>
</protein>
<dbReference type="Proteomes" id="UP000032266">
    <property type="component" value="Chromosome"/>
</dbReference>
<proteinExistence type="predicted"/>
<dbReference type="EMBL" id="CP007142">
    <property type="protein sequence ID" value="AJQ94821.1"/>
    <property type="molecule type" value="Genomic_DNA"/>
</dbReference>
<sequence>MLKYRLEKELSKKQQYMYLDDREMSETPSGTCLSPEFCYFHTNRSPELKET</sequence>
<reference evidence="1 2" key="1">
    <citation type="submission" date="2014-01" db="EMBL/GenBank/DDBJ databases">
        <title>Full genme sequencing of cellulolytic bacterium Gynuella sunshinyii YC6258T gen. nov., sp. nov.</title>
        <authorList>
            <person name="Khan H."/>
            <person name="Chung E.J."/>
            <person name="Chung Y.R."/>
        </authorList>
    </citation>
    <scope>NUCLEOTIDE SEQUENCE [LARGE SCALE GENOMIC DNA]</scope>
    <source>
        <strain evidence="1 2">YC6258</strain>
    </source>
</reference>
<dbReference type="HOGENOM" id="CLU_3099390_0_0_6"/>
<keyword evidence="2" id="KW-1185">Reference proteome</keyword>
<dbReference type="KEGG" id="gsn:YC6258_02783"/>
<organism evidence="1 2">
    <name type="scientific">Gynuella sunshinyii YC6258</name>
    <dbReference type="NCBI Taxonomy" id="1445510"/>
    <lineage>
        <taxon>Bacteria</taxon>
        <taxon>Pseudomonadati</taxon>
        <taxon>Pseudomonadota</taxon>
        <taxon>Gammaproteobacteria</taxon>
        <taxon>Oceanospirillales</taxon>
        <taxon>Saccharospirillaceae</taxon>
        <taxon>Gynuella</taxon>
    </lineage>
</organism>
<gene>
    <name evidence="1" type="ORF">YC6258_02783</name>
</gene>